<keyword evidence="5" id="KW-0408">Iron</keyword>
<evidence type="ECO:0000256" key="1">
    <source>
        <dbReference type="ARBA" id="ARBA00001966"/>
    </source>
</evidence>
<dbReference type="RefSeq" id="WP_387403784.1">
    <property type="nucleotide sequence ID" value="NZ_JBIAQY010000004.1"/>
</dbReference>
<sequence>MNTPSTRVNLTLIGIRGTPPVHRTGGAGPSDDGHLLIDGLPAAVPRNPDSPYVFDGDRVLFDGTDTGVEVTAVERPRFYDRTTATGVPYEKIAKLHGRSVLATTVLQTCIRYREDQRCRFCSIEASLRAGATTAVKQPVELAEVARAAVDLDGVTQMVMTTGTSAGPDRGARHLARCVRAVRAAVPDLPIQVQCEPPADLSVLTDLRAAGADAIGIHVESLDDAVRRRWMPGKATVPLAEYRRAWSEAVRVFGRNRVSTYLLVGLGEDPDELISGAIKLADSGVYPFVVPFRPHAGTLAVDVDRATAPDPAVLERVTRAVADHLLRIGMRGSAQQAGCAACGACSLLQVMGA</sequence>
<comment type="caution">
    <text evidence="8">The sequence shown here is derived from an EMBL/GenBank/DDBJ whole genome shotgun (WGS) entry which is preliminary data.</text>
</comment>
<reference evidence="8 9" key="1">
    <citation type="submission" date="2024-10" db="EMBL/GenBank/DDBJ databases">
        <title>The Natural Products Discovery Center: Release of the First 8490 Sequenced Strains for Exploring Actinobacteria Biosynthetic Diversity.</title>
        <authorList>
            <person name="Kalkreuter E."/>
            <person name="Kautsar S.A."/>
            <person name="Yang D."/>
            <person name="Bader C.D."/>
            <person name="Teijaro C.N."/>
            <person name="Fluegel L."/>
            <person name="Davis C.M."/>
            <person name="Simpson J.R."/>
            <person name="Lauterbach L."/>
            <person name="Steele A.D."/>
            <person name="Gui C."/>
            <person name="Meng S."/>
            <person name="Li G."/>
            <person name="Viehrig K."/>
            <person name="Ye F."/>
            <person name="Su P."/>
            <person name="Kiefer A.F."/>
            <person name="Nichols A."/>
            <person name="Cepeda A.J."/>
            <person name="Yan W."/>
            <person name="Fan B."/>
            <person name="Jiang Y."/>
            <person name="Adhikari A."/>
            <person name="Zheng C.-J."/>
            <person name="Schuster L."/>
            <person name="Cowan T.M."/>
            <person name="Smanski M.J."/>
            <person name="Chevrette M.G."/>
            <person name="De Carvalho L.P.S."/>
            <person name="Shen B."/>
        </authorList>
    </citation>
    <scope>NUCLEOTIDE SEQUENCE [LARGE SCALE GENOMIC DNA]</scope>
    <source>
        <strain evidence="8 9">NPDC002593</strain>
    </source>
</reference>
<feature type="domain" description="Radical SAM core" evidence="7">
    <location>
        <begin position="95"/>
        <end position="330"/>
    </location>
</feature>
<dbReference type="SUPFAM" id="SSF102114">
    <property type="entry name" value="Radical SAM enzymes"/>
    <property type="match status" value="1"/>
</dbReference>
<accession>A0ABW6S1B6</accession>
<dbReference type="SMART" id="SM00729">
    <property type="entry name" value="Elp3"/>
    <property type="match status" value="1"/>
</dbReference>
<dbReference type="InterPro" id="IPR034405">
    <property type="entry name" value="F420"/>
</dbReference>
<evidence type="ECO:0000256" key="5">
    <source>
        <dbReference type="ARBA" id="ARBA00023004"/>
    </source>
</evidence>
<proteinExistence type="predicted"/>
<comment type="cofactor">
    <cofactor evidence="1">
        <name>[4Fe-4S] cluster</name>
        <dbReference type="ChEBI" id="CHEBI:49883"/>
    </cofactor>
</comment>
<dbReference type="InterPro" id="IPR016779">
    <property type="entry name" value="rSAM_MSMEG0568"/>
</dbReference>
<dbReference type="EMBL" id="JBIAQY010000004">
    <property type="protein sequence ID" value="MFF3568956.1"/>
    <property type="molecule type" value="Genomic_DNA"/>
</dbReference>
<evidence type="ECO:0000313" key="9">
    <source>
        <dbReference type="Proteomes" id="UP001601992"/>
    </source>
</evidence>
<keyword evidence="4" id="KW-0479">Metal-binding</keyword>
<organism evidence="8 9">
    <name type="scientific">Nocardia jiangxiensis</name>
    <dbReference type="NCBI Taxonomy" id="282685"/>
    <lineage>
        <taxon>Bacteria</taxon>
        <taxon>Bacillati</taxon>
        <taxon>Actinomycetota</taxon>
        <taxon>Actinomycetes</taxon>
        <taxon>Mycobacteriales</taxon>
        <taxon>Nocardiaceae</taxon>
        <taxon>Nocardia</taxon>
    </lineage>
</organism>
<evidence type="ECO:0000256" key="3">
    <source>
        <dbReference type="ARBA" id="ARBA00022691"/>
    </source>
</evidence>
<evidence type="ECO:0000313" key="8">
    <source>
        <dbReference type="EMBL" id="MFF3568956.1"/>
    </source>
</evidence>
<evidence type="ECO:0000256" key="2">
    <source>
        <dbReference type="ARBA" id="ARBA00022485"/>
    </source>
</evidence>
<evidence type="ECO:0000259" key="7">
    <source>
        <dbReference type="PROSITE" id="PS51918"/>
    </source>
</evidence>
<dbReference type="InterPro" id="IPR013785">
    <property type="entry name" value="Aldolase_TIM"/>
</dbReference>
<keyword evidence="2" id="KW-0004">4Fe-4S</keyword>
<dbReference type="SFLD" id="SFLDS00029">
    <property type="entry name" value="Radical_SAM"/>
    <property type="match status" value="1"/>
</dbReference>
<dbReference type="PANTHER" id="PTHR43076:SF1">
    <property type="entry name" value="LIPOYL SYNTHASE 2"/>
    <property type="match status" value="1"/>
</dbReference>
<dbReference type="PANTHER" id="PTHR43076">
    <property type="entry name" value="FO SYNTHASE (COFH)"/>
    <property type="match status" value="1"/>
</dbReference>
<dbReference type="Proteomes" id="UP001601992">
    <property type="component" value="Unassembled WGS sequence"/>
</dbReference>
<dbReference type="PIRSF" id="PIRSF020870">
    <property type="entry name" value="Radical_SAM_bac_prd"/>
    <property type="match status" value="1"/>
</dbReference>
<dbReference type="Gene3D" id="3.20.20.70">
    <property type="entry name" value="Aldolase class I"/>
    <property type="match status" value="1"/>
</dbReference>
<dbReference type="InterPro" id="IPR058240">
    <property type="entry name" value="rSAM_sf"/>
</dbReference>
<protein>
    <submittedName>
        <fullName evidence="8">MSMEG_0568 family radical SAM protein</fullName>
    </submittedName>
</protein>
<evidence type="ECO:0000256" key="4">
    <source>
        <dbReference type="ARBA" id="ARBA00022723"/>
    </source>
</evidence>
<dbReference type="CDD" id="cd01335">
    <property type="entry name" value="Radical_SAM"/>
    <property type="match status" value="1"/>
</dbReference>
<keyword evidence="6" id="KW-0411">Iron-sulfur</keyword>
<name>A0ABW6S1B6_9NOCA</name>
<keyword evidence="3" id="KW-0949">S-adenosyl-L-methionine</keyword>
<keyword evidence="9" id="KW-1185">Reference proteome</keyword>
<dbReference type="Pfam" id="PF04055">
    <property type="entry name" value="Radical_SAM"/>
    <property type="match status" value="1"/>
</dbReference>
<evidence type="ECO:0000256" key="6">
    <source>
        <dbReference type="ARBA" id="ARBA00023014"/>
    </source>
</evidence>
<dbReference type="NCBIfam" id="TIGR04043">
    <property type="entry name" value="rSAM_MSMEG_0568"/>
    <property type="match status" value="1"/>
</dbReference>
<dbReference type="SFLD" id="SFLDG01107">
    <property type="entry name" value="Uncharacterised_Radical_SAM_Su"/>
    <property type="match status" value="1"/>
</dbReference>
<gene>
    <name evidence="8" type="ORF">ACFYXQ_14385</name>
</gene>
<dbReference type="PROSITE" id="PS51918">
    <property type="entry name" value="RADICAL_SAM"/>
    <property type="match status" value="1"/>
</dbReference>
<dbReference type="InterPro" id="IPR006638">
    <property type="entry name" value="Elp3/MiaA/NifB-like_rSAM"/>
</dbReference>
<dbReference type="InterPro" id="IPR007197">
    <property type="entry name" value="rSAM"/>
</dbReference>
<dbReference type="NCBIfam" id="NF045502">
    <property type="entry name" value="variant_rSAM"/>
    <property type="match status" value="1"/>
</dbReference>